<evidence type="ECO:0000313" key="5">
    <source>
        <dbReference type="Proteomes" id="UP000031036"/>
    </source>
</evidence>
<reference evidence="4 5" key="1">
    <citation type="submission" date="2014-11" db="EMBL/GenBank/DDBJ databases">
        <title>Genetic blueprint of the zoonotic pathogen Toxocara canis.</title>
        <authorList>
            <person name="Zhu X.-Q."/>
            <person name="Korhonen P.K."/>
            <person name="Cai H."/>
            <person name="Young N.D."/>
            <person name="Nejsum P."/>
            <person name="von Samson-Himmelstjerna G."/>
            <person name="Boag P.R."/>
            <person name="Tan P."/>
            <person name="Li Q."/>
            <person name="Min J."/>
            <person name="Yang Y."/>
            <person name="Wang X."/>
            <person name="Fang X."/>
            <person name="Hall R.S."/>
            <person name="Hofmann A."/>
            <person name="Sternberg P.W."/>
            <person name="Jex A.R."/>
            <person name="Gasser R.B."/>
        </authorList>
    </citation>
    <scope>NUCLEOTIDE SEQUENCE [LARGE SCALE GENOMIC DNA]</scope>
    <source>
        <strain evidence="4">PN_DK_2014</strain>
    </source>
</reference>
<dbReference type="AlphaFoldDB" id="A0A0B2VQW9"/>
<feature type="compositionally biased region" description="Low complexity" evidence="1">
    <location>
        <begin position="116"/>
        <end position="135"/>
    </location>
</feature>
<evidence type="ECO:0000256" key="1">
    <source>
        <dbReference type="SAM" id="MobiDB-lite"/>
    </source>
</evidence>
<feature type="signal peptide" evidence="3">
    <location>
        <begin position="1"/>
        <end position="28"/>
    </location>
</feature>
<organism evidence="4 5">
    <name type="scientific">Toxocara canis</name>
    <name type="common">Canine roundworm</name>
    <dbReference type="NCBI Taxonomy" id="6265"/>
    <lineage>
        <taxon>Eukaryota</taxon>
        <taxon>Metazoa</taxon>
        <taxon>Ecdysozoa</taxon>
        <taxon>Nematoda</taxon>
        <taxon>Chromadorea</taxon>
        <taxon>Rhabditida</taxon>
        <taxon>Spirurina</taxon>
        <taxon>Ascaridomorpha</taxon>
        <taxon>Ascaridoidea</taxon>
        <taxon>Toxocaridae</taxon>
        <taxon>Toxocara</taxon>
    </lineage>
</organism>
<keyword evidence="2" id="KW-1133">Transmembrane helix</keyword>
<gene>
    <name evidence="4" type="ORF">Tcan_11863</name>
</gene>
<evidence type="ECO:0000256" key="3">
    <source>
        <dbReference type="SAM" id="SignalP"/>
    </source>
</evidence>
<evidence type="ECO:0000313" key="4">
    <source>
        <dbReference type="EMBL" id="KHN85946.1"/>
    </source>
</evidence>
<sequence length="135" mass="14980">MSFPFFSAMNSYLLSLMFFVSIVGVLSATNKSHQLSKTHTQKALFVDTDEFHASRLRFKRSGTRVSSRQTVALSTNKAIVYVAITTVTILLTVTAFVRLIWALCNRRKNYNEKAETSCSSPKSSVTSPSVAISCE</sequence>
<keyword evidence="2" id="KW-0472">Membrane</keyword>
<accession>A0A0B2VQW9</accession>
<keyword evidence="5" id="KW-1185">Reference proteome</keyword>
<proteinExistence type="predicted"/>
<name>A0A0B2VQW9_TOXCA</name>
<keyword evidence="2" id="KW-0812">Transmembrane</keyword>
<feature type="region of interest" description="Disordered" evidence="1">
    <location>
        <begin position="115"/>
        <end position="135"/>
    </location>
</feature>
<protein>
    <submittedName>
        <fullName evidence="4">Uncharacterized protein</fullName>
    </submittedName>
</protein>
<keyword evidence="3" id="KW-0732">Signal</keyword>
<feature type="chain" id="PRO_5002096298" evidence="3">
    <location>
        <begin position="29"/>
        <end position="135"/>
    </location>
</feature>
<feature type="transmembrane region" description="Helical" evidence="2">
    <location>
        <begin position="78"/>
        <end position="101"/>
    </location>
</feature>
<dbReference type="Proteomes" id="UP000031036">
    <property type="component" value="Unassembled WGS sequence"/>
</dbReference>
<evidence type="ECO:0000256" key="2">
    <source>
        <dbReference type="SAM" id="Phobius"/>
    </source>
</evidence>
<dbReference type="EMBL" id="JPKZ01000691">
    <property type="protein sequence ID" value="KHN85946.1"/>
    <property type="molecule type" value="Genomic_DNA"/>
</dbReference>
<comment type="caution">
    <text evidence="4">The sequence shown here is derived from an EMBL/GenBank/DDBJ whole genome shotgun (WGS) entry which is preliminary data.</text>
</comment>